<evidence type="ECO:0000256" key="1">
    <source>
        <dbReference type="SAM" id="MobiDB-lite"/>
    </source>
</evidence>
<keyword evidence="2" id="KW-1133">Transmembrane helix</keyword>
<feature type="transmembrane region" description="Helical" evidence="2">
    <location>
        <begin position="73"/>
        <end position="95"/>
    </location>
</feature>
<dbReference type="AlphaFoldDB" id="A0ABD3XL16"/>
<accession>A0ABD3XL16</accession>
<organism evidence="3 4">
    <name type="scientific">Sinanodonta woodiana</name>
    <name type="common">Chinese pond mussel</name>
    <name type="synonym">Anodonta woodiana</name>
    <dbReference type="NCBI Taxonomy" id="1069815"/>
    <lineage>
        <taxon>Eukaryota</taxon>
        <taxon>Metazoa</taxon>
        <taxon>Spiralia</taxon>
        <taxon>Lophotrochozoa</taxon>
        <taxon>Mollusca</taxon>
        <taxon>Bivalvia</taxon>
        <taxon>Autobranchia</taxon>
        <taxon>Heteroconchia</taxon>
        <taxon>Palaeoheterodonta</taxon>
        <taxon>Unionida</taxon>
        <taxon>Unionoidea</taxon>
        <taxon>Unionidae</taxon>
        <taxon>Unioninae</taxon>
        <taxon>Sinanodonta</taxon>
    </lineage>
</organism>
<keyword evidence="2" id="KW-0472">Membrane</keyword>
<dbReference type="Proteomes" id="UP001634394">
    <property type="component" value="Unassembled WGS sequence"/>
</dbReference>
<dbReference type="EMBL" id="JBJQND010000002">
    <property type="protein sequence ID" value="KAL3886881.1"/>
    <property type="molecule type" value="Genomic_DNA"/>
</dbReference>
<name>A0ABD3XL16_SINWO</name>
<evidence type="ECO:0000313" key="3">
    <source>
        <dbReference type="EMBL" id="KAL3886881.1"/>
    </source>
</evidence>
<keyword evidence="2" id="KW-0812">Transmembrane</keyword>
<gene>
    <name evidence="3" type="ORF">ACJMK2_026842</name>
</gene>
<evidence type="ECO:0000313" key="4">
    <source>
        <dbReference type="Proteomes" id="UP001634394"/>
    </source>
</evidence>
<reference evidence="3 4" key="1">
    <citation type="submission" date="2024-11" db="EMBL/GenBank/DDBJ databases">
        <title>Chromosome-level genome assembly of the freshwater bivalve Anodonta woodiana.</title>
        <authorList>
            <person name="Chen X."/>
        </authorList>
    </citation>
    <scope>NUCLEOTIDE SEQUENCE [LARGE SCALE GENOMIC DNA]</scope>
    <source>
        <strain evidence="3">MN2024</strain>
        <tissue evidence="3">Gills</tissue>
    </source>
</reference>
<comment type="caution">
    <text evidence="3">The sequence shown here is derived from an EMBL/GenBank/DDBJ whole genome shotgun (WGS) entry which is preliminary data.</text>
</comment>
<protein>
    <submittedName>
        <fullName evidence="3">Uncharacterized protein</fullName>
    </submittedName>
</protein>
<dbReference type="PANTHER" id="PTHR23320">
    <property type="entry name" value="MEMBRANE-SPANNING 4-DOMAINS SUBFAMILY A MS4A -RELATED"/>
    <property type="match status" value="1"/>
</dbReference>
<dbReference type="InterPro" id="IPR030417">
    <property type="entry name" value="MS4A"/>
</dbReference>
<dbReference type="PANTHER" id="PTHR23320:SF130">
    <property type="entry name" value="TRANSMEMBRANE PROTEIN 212"/>
    <property type="match status" value="1"/>
</dbReference>
<feature type="transmembrane region" description="Helical" evidence="2">
    <location>
        <begin position="149"/>
        <end position="177"/>
    </location>
</feature>
<feature type="compositionally biased region" description="Basic and acidic residues" evidence="1">
    <location>
        <begin position="295"/>
        <end position="307"/>
    </location>
</feature>
<feature type="region of interest" description="Disordered" evidence="1">
    <location>
        <begin position="276"/>
        <end position="311"/>
    </location>
</feature>
<proteinExistence type="predicted"/>
<evidence type="ECO:0000256" key="2">
    <source>
        <dbReference type="SAM" id="Phobius"/>
    </source>
</evidence>
<keyword evidence="4" id="KW-1185">Reference proteome</keyword>
<feature type="transmembrane region" description="Helical" evidence="2">
    <location>
        <begin position="107"/>
        <end position="129"/>
    </location>
</feature>
<feature type="transmembrane region" description="Helical" evidence="2">
    <location>
        <begin position="189"/>
        <end position="211"/>
    </location>
</feature>
<sequence>MAQLVFGHLEYSEFNRPKKNENVLSYGKRFLKLKQGKHGMQKKSNEYFKEVEGVETSNLGNFPFSAFKMLGSFQIGAGVICIVLGIIDLCLYLLLQAANSNSIDTSVKETITSLTIISTPVWCGLWFVVCGSTGTCMSSKQRQTLSYFKLSFLILSILCAVMFGPACCAIEVVIAVLRAENVPNTYQWCLPILISFFAFNEIIFAFIASAICCCCSPINQTRVHVVIAKPYNNYNDIEKRPLDSPEVYESVPVNKQEIRQPKTNYDNFAISRPPMESQTEYETGRNGGRHAPHFAPEDKHTDYHPRNYSDSYNTMKKLAMPMGRKEW</sequence>